<dbReference type="InterPro" id="IPR020846">
    <property type="entry name" value="MFS_dom"/>
</dbReference>
<feature type="transmembrane region" description="Helical" evidence="6">
    <location>
        <begin position="181"/>
        <end position="201"/>
    </location>
</feature>
<feature type="transmembrane region" description="Helical" evidence="6">
    <location>
        <begin position="247"/>
        <end position="265"/>
    </location>
</feature>
<dbReference type="Gene3D" id="1.20.1250.20">
    <property type="entry name" value="MFS general substrate transporter like domains"/>
    <property type="match status" value="1"/>
</dbReference>
<feature type="transmembrane region" description="Helical" evidence="6">
    <location>
        <begin position="27"/>
        <end position="50"/>
    </location>
</feature>
<feature type="transmembrane region" description="Helical" evidence="6">
    <location>
        <begin position="89"/>
        <end position="108"/>
    </location>
</feature>
<dbReference type="Proteomes" id="UP001602013">
    <property type="component" value="Unassembled WGS sequence"/>
</dbReference>
<evidence type="ECO:0000256" key="1">
    <source>
        <dbReference type="ARBA" id="ARBA00004429"/>
    </source>
</evidence>
<evidence type="ECO:0000256" key="2">
    <source>
        <dbReference type="ARBA" id="ARBA00022448"/>
    </source>
</evidence>
<evidence type="ECO:0000313" key="9">
    <source>
        <dbReference type="Proteomes" id="UP001602013"/>
    </source>
</evidence>
<dbReference type="SUPFAM" id="SSF103473">
    <property type="entry name" value="MFS general substrate transporter"/>
    <property type="match status" value="1"/>
</dbReference>
<keyword evidence="3 6" id="KW-0812">Transmembrane</keyword>
<feature type="transmembrane region" description="Helical" evidence="6">
    <location>
        <begin position="410"/>
        <end position="430"/>
    </location>
</feature>
<gene>
    <name evidence="8" type="ORF">ACFYXI_08225</name>
</gene>
<feature type="transmembrane region" description="Helical" evidence="6">
    <location>
        <begin position="317"/>
        <end position="335"/>
    </location>
</feature>
<sequence length="468" mass="48827">MAVTEEHSATVPAYGGHPFSWRFTTPLFIGSALNPINSSLIATALLPIASDVGIQIGQAAALVAALYLASAIAQPTAGKAAEVFGPRRVFMSGIVIVALGAVFGGFAQSLWMLVLSRVVIGLGTSCAYPTAMLLIQRRARDAGLAKPPGGVLGGLMIAGIATASLGLPLGGVLVNALTWRAVFFVNVPVAVIAFIAAVAWIEPDPKRAERMSAHEIASKLDVSGILGFVGAMLTLLIFLFGLPTAHWWILALSIALWAALVLWELRARTPFLDVRLLAANPGLANTYLRFGLTQLCVYVVLYGVTQWIESVRGFSESAAGLLLLPMTLVSGLIITPLSRRSLVRGPAVAAAAACLLGSVGVLLLSSTVWIGTVVILTLVFGLAIGFSTAGNQTSLTQHAPADQLGTASGLLRTFGYVGSIGASAVTGLVFHHNVTNHGVHRIGWIMTAVSLVLAALTLADRTLRPARH</sequence>
<protein>
    <submittedName>
        <fullName evidence="8">MFS transporter</fullName>
    </submittedName>
</protein>
<accession>A0ABW6SN21</accession>
<dbReference type="PANTHER" id="PTHR23501">
    <property type="entry name" value="MAJOR FACILITATOR SUPERFAMILY"/>
    <property type="match status" value="1"/>
</dbReference>
<feature type="transmembrane region" description="Helical" evidence="6">
    <location>
        <begin position="147"/>
        <end position="169"/>
    </location>
</feature>
<dbReference type="PANTHER" id="PTHR23501:SF191">
    <property type="entry name" value="VACUOLAR BASIC AMINO ACID TRANSPORTER 4"/>
    <property type="match status" value="1"/>
</dbReference>
<reference evidence="8 9" key="1">
    <citation type="submission" date="2024-10" db="EMBL/GenBank/DDBJ databases">
        <title>The Natural Products Discovery Center: Release of the First 8490 Sequenced Strains for Exploring Actinobacteria Biosynthetic Diversity.</title>
        <authorList>
            <person name="Kalkreuter E."/>
            <person name="Kautsar S.A."/>
            <person name="Yang D."/>
            <person name="Bader C.D."/>
            <person name="Teijaro C.N."/>
            <person name="Fluegel L."/>
            <person name="Davis C.M."/>
            <person name="Simpson J.R."/>
            <person name="Lauterbach L."/>
            <person name="Steele A.D."/>
            <person name="Gui C."/>
            <person name="Meng S."/>
            <person name="Li G."/>
            <person name="Viehrig K."/>
            <person name="Ye F."/>
            <person name="Su P."/>
            <person name="Kiefer A.F."/>
            <person name="Nichols A."/>
            <person name="Cepeda A.J."/>
            <person name="Yan W."/>
            <person name="Fan B."/>
            <person name="Jiang Y."/>
            <person name="Adhikari A."/>
            <person name="Zheng C.-J."/>
            <person name="Schuster L."/>
            <person name="Cowan T.M."/>
            <person name="Smanski M.J."/>
            <person name="Chevrette M.G."/>
            <person name="De Carvalho L.P.S."/>
            <person name="Shen B."/>
        </authorList>
    </citation>
    <scope>NUCLEOTIDE SEQUENCE [LARGE SCALE GENOMIC DNA]</scope>
    <source>
        <strain evidence="8 9">NPDC002173</strain>
    </source>
</reference>
<dbReference type="Gene3D" id="1.20.1720.10">
    <property type="entry name" value="Multidrug resistance protein D"/>
    <property type="match status" value="1"/>
</dbReference>
<feature type="transmembrane region" description="Helical" evidence="6">
    <location>
        <begin position="222"/>
        <end position="241"/>
    </location>
</feature>
<dbReference type="PROSITE" id="PS50850">
    <property type="entry name" value="MFS"/>
    <property type="match status" value="1"/>
</dbReference>
<evidence type="ECO:0000256" key="5">
    <source>
        <dbReference type="ARBA" id="ARBA00023136"/>
    </source>
</evidence>
<feature type="domain" description="Major facilitator superfamily (MFS) profile" evidence="7">
    <location>
        <begin position="23"/>
        <end position="462"/>
    </location>
</feature>
<feature type="transmembrane region" description="Helical" evidence="6">
    <location>
        <begin position="56"/>
        <end position="77"/>
    </location>
</feature>
<feature type="transmembrane region" description="Helical" evidence="6">
    <location>
        <begin position="369"/>
        <end position="389"/>
    </location>
</feature>
<comment type="subcellular location">
    <subcellularLocation>
        <location evidence="1">Cell inner membrane</location>
        <topology evidence="1">Multi-pass membrane protein</topology>
    </subcellularLocation>
</comment>
<feature type="transmembrane region" description="Helical" evidence="6">
    <location>
        <begin position="442"/>
        <end position="459"/>
    </location>
</feature>
<name>A0ABW6SN21_9ACTN</name>
<proteinExistence type="predicted"/>
<dbReference type="InterPro" id="IPR011701">
    <property type="entry name" value="MFS"/>
</dbReference>
<feature type="transmembrane region" description="Helical" evidence="6">
    <location>
        <begin position="114"/>
        <end position="135"/>
    </location>
</feature>
<keyword evidence="5 6" id="KW-0472">Membrane</keyword>
<keyword evidence="4 6" id="KW-1133">Transmembrane helix</keyword>
<evidence type="ECO:0000256" key="4">
    <source>
        <dbReference type="ARBA" id="ARBA00022989"/>
    </source>
</evidence>
<evidence type="ECO:0000313" key="8">
    <source>
        <dbReference type="EMBL" id="MFF3665567.1"/>
    </source>
</evidence>
<evidence type="ECO:0000256" key="6">
    <source>
        <dbReference type="SAM" id="Phobius"/>
    </source>
</evidence>
<dbReference type="InterPro" id="IPR036259">
    <property type="entry name" value="MFS_trans_sf"/>
</dbReference>
<feature type="transmembrane region" description="Helical" evidence="6">
    <location>
        <begin position="342"/>
        <end position="363"/>
    </location>
</feature>
<dbReference type="Pfam" id="PF07690">
    <property type="entry name" value="MFS_1"/>
    <property type="match status" value="1"/>
</dbReference>
<evidence type="ECO:0000256" key="3">
    <source>
        <dbReference type="ARBA" id="ARBA00022692"/>
    </source>
</evidence>
<feature type="transmembrane region" description="Helical" evidence="6">
    <location>
        <begin position="286"/>
        <end position="305"/>
    </location>
</feature>
<keyword evidence="2" id="KW-0813">Transport</keyword>
<evidence type="ECO:0000259" key="7">
    <source>
        <dbReference type="PROSITE" id="PS50850"/>
    </source>
</evidence>
<organism evidence="8 9">
    <name type="scientific">Microtetraspora malaysiensis</name>
    <dbReference type="NCBI Taxonomy" id="161358"/>
    <lineage>
        <taxon>Bacteria</taxon>
        <taxon>Bacillati</taxon>
        <taxon>Actinomycetota</taxon>
        <taxon>Actinomycetes</taxon>
        <taxon>Streptosporangiales</taxon>
        <taxon>Streptosporangiaceae</taxon>
        <taxon>Microtetraspora</taxon>
    </lineage>
</organism>
<keyword evidence="9" id="KW-1185">Reference proteome</keyword>
<dbReference type="RefSeq" id="WP_387409606.1">
    <property type="nucleotide sequence ID" value="NZ_JBIASD010000004.1"/>
</dbReference>
<comment type="caution">
    <text evidence="8">The sequence shown here is derived from an EMBL/GenBank/DDBJ whole genome shotgun (WGS) entry which is preliminary data.</text>
</comment>
<dbReference type="EMBL" id="JBIASD010000004">
    <property type="protein sequence ID" value="MFF3665567.1"/>
    <property type="molecule type" value="Genomic_DNA"/>
</dbReference>